<gene>
    <name evidence="6" type="ORF">CLV43_111110</name>
</gene>
<proteinExistence type="inferred from homology"/>
<dbReference type="Gene3D" id="3.40.50.1820">
    <property type="entry name" value="alpha/beta hydrolase"/>
    <property type="match status" value="1"/>
</dbReference>
<dbReference type="Pfam" id="PF08386">
    <property type="entry name" value="Abhydrolase_4"/>
    <property type="match status" value="1"/>
</dbReference>
<dbReference type="AlphaFoldDB" id="A0A2T0STL6"/>
<comment type="caution">
    <text evidence="6">The sequence shown here is derived from an EMBL/GenBank/DDBJ whole genome shotgun (WGS) entry which is preliminary data.</text>
</comment>
<name>A0A2T0STL6_9PSEU</name>
<keyword evidence="7" id="KW-1185">Reference proteome</keyword>
<keyword evidence="2" id="KW-0732">Signal</keyword>
<dbReference type="InterPro" id="IPR000073">
    <property type="entry name" value="AB_hydrolase_1"/>
</dbReference>
<dbReference type="SUPFAM" id="SSF53474">
    <property type="entry name" value="alpha/beta-Hydrolases"/>
    <property type="match status" value="1"/>
</dbReference>
<evidence type="ECO:0000313" key="7">
    <source>
        <dbReference type="Proteomes" id="UP000239494"/>
    </source>
</evidence>
<comment type="similarity">
    <text evidence="1">Belongs to the peptidase S33 family.</text>
</comment>
<evidence type="ECO:0000256" key="3">
    <source>
        <dbReference type="ARBA" id="ARBA00022801"/>
    </source>
</evidence>
<evidence type="ECO:0000259" key="5">
    <source>
        <dbReference type="Pfam" id="PF08386"/>
    </source>
</evidence>
<dbReference type="InterPro" id="IPR051601">
    <property type="entry name" value="Serine_prot/Carboxylest_S33"/>
</dbReference>
<protein>
    <submittedName>
        <fullName evidence="6">TAP-like protein</fullName>
    </submittedName>
</protein>
<evidence type="ECO:0000256" key="1">
    <source>
        <dbReference type="ARBA" id="ARBA00010088"/>
    </source>
</evidence>
<organism evidence="6 7">
    <name type="scientific">Umezawaea tangerina</name>
    <dbReference type="NCBI Taxonomy" id="84725"/>
    <lineage>
        <taxon>Bacteria</taxon>
        <taxon>Bacillati</taxon>
        <taxon>Actinomycetota</taxon>
        <taxon>Actinomycetes</taxon>
        <taxon>Pseudonocardiales</taxon>
        <taxon>Pseudonocardiaceae</taxon>
        <taxon>Umezawaea</taxon>
    </lineage>
</organism>
<evidence type="ECO:0000259" key="4">
    <source>
        <dbReference type="Pfam" id="PF00561"/>
    </source>
</evidence>
<dbReference type="InterPro" id="IPR013595">
    <property type="entry name" value="Pept_S33_TAP-like_C"/>
</dbReference>
<evidence type="ECO:0000256" key="2">
    <source>
        <dbReference type="ARBA" id="ARBA00022729"/>
    </source>
</evidence>
<evidence type="ECO:0000313" key="6">
    <source>
        <dbReference type="EMBL" id="PRY36738.1"/>
    </source>
</evidence>
<dbReference type="EMBL" id="PVTF01000011">
    <property type="protein sequence ID" value="PRY36738.1"/>
    <property type="molecule type" value="Genomic_DNA"/>
</dbReference>
<dbReference type="Proteomes" id="UP000239494">
    <property type="component" value="Unassembled WGS sequence"/>
</dbReference>
<dbReference type="GO" id="GO:0016787">
    <property type="term" value="F:hydrolase activity"/>
    <property type="evidence" value="ECO:0007669"/>
    <property type="project" value="UniProtKB-KW"/>
</dbReference>
<sequence length="497" mass="51458">MECKRITAIVVATALVAAGCAEDDPPSAPPQTSPTSSAVALTPCAVPKIPTARCGSITVPLDRSHPEAGTTEVAFALVPRANQALPSLGTIVTNPGGPGSGTVDLVGFRYAEGLRPVLDRRDLLLVDPRGVGRSAPISCPSLEDPARVFAAVEVQRAAIGRCGEALGDKAGYYGTAAVADDFDDVRAAVGVDRVDLLGDSYGTYLMTTYAARHPDHVRSVVLSGAYPVNTDHDSSGAFAAAALRRAIGLVCERTTSCSGPTVLADLAALAARLRTAPVAFTVPFEGRSFDVVLDEWQLAGTVGKLYSGAADVETKLALAAALAAARAGDLAPVQELVKAHLLEMASIPAMGVGLVSEPLAWATTCHDYQRDFSYADSAAERQRAFADALARLKAEDFAPFSPKAWVTRDSYDAGACLDWPADPTATAPVAKGTKLADVPVLVLSGDLDANTSTASGEEAAAQFPNARLVEVAGAGHTPTITDEGAKLAMEFIARDHP</sequence>
<dbReference type="RefSeq" id="WP_170156120.1">
    <property type="nucleotide sequence ID" value="NZ_PVTF01000011.1"/>
</dbReference>
<keyword evidence="3" id="KW-0378">Hydrolase</keyword>
<accession>A0A2T0STL6</accession>
<dbReference type="InterPro" id="IPR029058">
    <property type="entry name" value="AB_hydrolase_fold"/>
</dbReference>
<dbReference type="Pfam" id="PF00561">
    <property type="entry name" value="Abhydrolase_1"/>
    <property type="match status" value="1"/>
</dbReference>
<dbReference type="PANTHER" id="PTHR43248">
    <property type="entry name" value="2-SUCCINYL-6-HYDROXY-2,4-CYCLOHEXADIENE-1-CARBOXYLATE SYNTHASE"/>
    <property type="match status" value="1"/>
</dbReference>
<feature type="domain" description="AB hydrolase-1" evidence="4">
    <location>
        <begin position="90"/>
        <end position="232"/>
    </location>
</feature>
<reference evidence="6 7" key="1">
    <citation type="submission" date="2018-03" db="EMBL/GenBank/DDBJ databases">
        <title>Genomic Encyclopedia of Archaeal and Bacterial Type Strains, Phase II (KMG-II): from individual species to whole genera.</title>
        <authorList>
            <person name="Goeker M."/>
        </authorList>
    </citation>
    <scope>NUCLEOTIDE SEQUENCE [LARGE SCALE GENOMIC DNA]</scope>
    <source>
        <strain evidence="6 7">DSM 44720</strain>
    </source>
</reference>
<feature type="domain" description="Peptidase S33 tripeptidyl aminopeptidase-like C-terminal" evidence="5">
    <location>
        <begin position="413"/>
        <end position="480"/>
    </location>
</feature>
<dbReference type="PROSITE" id="PS51257">
    <property type="entry name" value="PROKAR_LIPOPROTEIN"/>
    <property type="match status" value="1"/>
</dbReference>
<dbReference type="PANTHER" id="PTHR43248:SF29">
    <property type="entry name" value="TRIPEPTIDYL AMINOPEPTIDASE"/>
    <property type="match status" value="1"/>
</dbReference>